<dbReference type="SUPFAM" id="SSF47384">
    <property type="entry name" value="Homodimeric domain of signal transducing histidine kinase"/>
    <property type="match status" value="1"/>
</dbReference>
<dbReference type="InterPro" id="IPR000014">
    <property type="entry name" value="PAS"/>
</dbReference>
<dbReference type="InterPro" id="IPR035965">
    <property type="entry name" value="PAS-like_dom_sf"/>
</dbReference>
<evidence type="ECO:0000256" key="3">
    <source>
        <dbReference type="ARBA" id="ARBA00022553"/>
    </source>
</evidence>
<evidence type="ECO:0000313" key="9">
    <source>
        <dbReference type="EMBL" id="KAA9331712.1"/>
    </source>
</evidence>
<dbReference type="AlphaFoldDB" id="A0A5N1INS3"/>
<dbReference type="GO" id="GO:0000155">
    <property type="term" value="F:phosphorelay sensor kinase activity"/>
    <property type="evidence" value="ECO:0007669"/>
    <property type="project" value="InterPro"/>
</dbReference>
<dbReference type="InterPro" id="IPR036890">
    <property type="entry name" value="HATPase_C_sf"/>
</dbReference>
<evidence type="ECO:0000256" key="6">
    <source>
        <dbReference type="ARBA" id="ARBA00023012"/>
    </source>
</evidence>
<dbReference type="InterPro" id="IPR005467">
    <property type="entry name" value="His_kinase_dom"/>
</dbReference>
<name>A0A5N1INS3_9BACT</name>
<keyword evidence="6" id="KW-0902">Two-component regulatory system</keyword>
<gene>
    <name evidence="9" type="ORF">F0P94_12935</name>
</gene>
<dbReference type="Gene3D" id="3.30.450.20">
    <property type="entry name" value="PAS domain"/>
    <property type="match status" value="1"/>
</dbReference>
<dbReference type="InterPro" id="IPR003594">
    <property type="entry name" value="HATPase_dom"/>
</dbReference>
<feature type="domain" description="Histidine kinase" evidence="7">
    <location>
        <begin position="149"/>
        <end position="365"/>
    </location>
</feature>
<dbReference type="SUPFAM" id="SSF55874">
    <property type="entry name" value="ATPase domain of HSP90 chaperone/DNA topoisomerase II/histidine kinase"/>
    <property type="match status" value="1"/>
</dbReference>
<dbReference type="CDD" id="cd00075">
    <property type="entry name" value="HATPase"/>
    <property type="match status" value="1"/>
</dbReference>
<dbReference type="CDD" id="cd00082">
    <property type="entry name" value="HisKA"/>
    <property type="match status" value="1"/>
</dbReference>
<dbReference type="GO" id="GO:0006355">
    <property type="term" value="P:regulation of DNA-templated transcription"/>
    <property type="evidence" value="ECO:0007669"/>
    <property type="project" value="InterPro"/>
</dbReference>
<dbReference type="InterPro" id="IPR004358">
    <property type="entry name" value="Sig_transdc_His_kin-like_C"/>
</dbReference>
<dbReference type="InterPro" id="IPR003661">
    <property type="entry name" value="HisK_dim/P_dom"/>
</dbReference>
<evidence type="ECO:0000313" key="10">
    <source>
        <dbReference type="Proteomes" id="UP000326570"/>
    </source>
</evidence>
<evidence type="ECO:0000259" key="7">
    <source>
        <dbReference type="PROSITE" id="PS50109"/>
    </source>
</evidence>
<reference evidence="9 10" key="1">
    <citation type="submission" date="2019-09" db="EMBL/GenBank/DDBJ databases">
        <title>Genome sequence of Adhaeribacter sp. M2.</title>
        <authorList>
            <person name="Srinivasan S."/>
        </authorList>
    </citation>
    <scope>NUCLEOTIDE SEQUENCE [LARGE SCALE GENOMIC DNA]</scope>
    <source>
        <strain evidence="9 10">M2</strain>
    </source>
</reference>
<comment type="catalytic activity">
    <reaction evidence="1">
        <text>ATP + protein L-histidine = ADP + protein N-phospho-L-histidine.</text>
        <dbReference type="EC" id="2.7.13.3"/>
    </reaction>
</comment>
<dbReference type="Pfam" id="PF00989">
    <property type="entry name" value="PAS"/>
    <property type="match status" value="1"/>
</dbReference>
<dbReference type="InterPro" id="IPR013767">
    <property type="entry name" value="PAS_fold"/>
</dbReference>
<comment type="caution">
    <text evidence="9">The sequence shown here is derived from an EMBL/GenBank/DDBJ whole genome shotgun (WGS) entry which is preliminary data.</text>
</comment>
<dbReference type="PANTHER" id="PTHR43711">
    <property type="entry name" value="TWO-COMPONENT HISTIDINE KINASE"/>
    <property type="match status" value="1"/>
</dbReference>
<dbReference type="Pfam" id="PF02518">
    <property type="entry name" value="HATPase_c"/>
    <property type="match status" value="1"/>
</dbReference>
<evidence type="ECO:0000256" key="2">
    <source>
        <dbReference type="ARBA" id="ARBA00012438"/>
    </source>
</evidence>
<sequence length="386" mass="43875">MRDTTVTLQEALDLLPDAVIVINDHLKIVTINQHTASVFRYQPVELMGQELCMLLPERFRTKYNRYFSNYFSEPLKRRLNVGSDLFGIRKDGREIDVDIAMAPVMIEGIKYAMVTIRDITKLKDLDRVLLQKNEELCLSNAQLQRFGYVIAHDLKAPLLNVHALVRLLNRELCNTLDPLDKNTKKIEGYLQALRDSSVSMMDLITGVADYSKAYLQESLEEDVDLGQVLQEVEQMVQLPPDFELTHRQPLPVVKGNKTKLLQVFLNLINNAIKYNDKPQGKIEVQAHKNHKVCLINIADNGPGVPVELRRKIFDWFKRGNIDKENSQGIGLAIVKKIIEDRGGGILVDESPWGGADFVFSWPLVKLAEKCPPVPGKKERLIVVDKV</sequence>
<organism evidence="9 10">
    <name type="scientific">Adhaeribacter soli</name>
    <dbReference type="NCBI Taxonomy" id="2607655"/>
    <lineage>
        <taxon>Bacteria</taxon>
        <taxon>Pseudomonadati</taxon>
        <taxon>Bacteroidota</taxon>
        <taxon>Cytophagia</taxon>
        <taxon>Cytophagales</taxon>
        <taxon>Hymenobacteraceae</taxon>
        <taxon>Adhaeribacter</taxon>
    </lineage>
</organism>
<keyword evidence="3" id="KW-0597">Phosphoprotein</keyword>
<dbReference type="NCBIfam" id="TIGR00229">
    <property type="entry name" value="sensory_box"/>
    <property type="match status" value="1"/>
</dbReference>
<dbReference type="Proteomes" id="UP000326570">
    <property type="component" value="Unassembled WGS sequence"/>
</dbReference>
<evidence type="ECO:0000256" key="1">
    <source>
        <dbReference type="ARBA" id="ARBA00000085"/>
    </source>
</evidence>
<protein>
    <recommendedName>
        <fullName evidence="2">histidine kinase</fullName>
        <ecNumber evidence="2">2.7.13.3</ecNumber>
    </recommendedName>
</protein>
<dbReference type="Gene3D" id="1.10.287.130">
    <property type="match status" value="1"/>
</dbReference>
<evidence type="ECO:0000256" key="4">
    <source>
        <dbReference type="ARBA" id="ARBA00022679"/>
    </source>
</evidence>
<dbReference type="EC" id="2.7.13.3" evidence="2"/>
<keyword evidence="10" id="KW-1185">Reference proteome</keyword>
<proteinExistence type="predicted"/>
<evidence type="ECO:0000259" key="8">
    <source>
        <dbReference type="PROSITE" id="PS50112"/>
    </source>
</evidence>
<dbReference type="SMART" id="SM00091">
    <property type="entry name" value="PAS"/>
    <property type="match status" value="1"/>
</dbReference>
<keyword evidence="5" id="KW-0418">Kinase</keyword>
<evidence type="ECO:0000256" key="5">
    <source>
        <dbReference type="ARBA" id="ARBA00022777"/>
    </source>
</evidence>
<dbReference type="CDD" id="cd00130">
    <property type="entry name" value="PAS"/>
    <property type="match status" value="1"/>
</dbReference>
<dbReference type="PROSITE" id="PS50109">
    <property type="entry name" value="HIS_KIN"/>
    <property type="match status" value="1"/>
</dbReference>
<dbReference type="PRINTS" id="PR00344">
    <property type="entry name" value="BCTRLSENSOR"/>
</dbReference>
<dbReference type="PANTHER" id="PTHR43711:SF31">
    <property type="entry name" value="HISTIDINE KINASE"/>
    <property type="match status" value="1"/>
</dbReference>
<dbReference type="RefSeq" id="WP_150904322.1">
    <property type="nucleotide sequence ID" value="NZ_VTWT01000007.1"/>
</dbReference>
<dbReference type="Gene3D" id="3.30.565.10">
    <property type="entry name" value="Histidine kinase-like ATPase, C-terminal domain"/>
    <property type="match status" value="1"/>
</dbReference>
<dbReference type="InterPro" id="IPR050736">
    <property type="entry name" value="Sensor_HK_Regulatory"/>
</dbReference>
<dbReference type="PROSITE" id="PS50112">
    <property type="entry name" value="PAS"/>
    <property type="match status" value="1"/>
</dbReference>
<dbReference type="SUPFAM" id="SSF55785">
    <property type="entry name" value="PYP-like sensor domain (PAS domain)"/>
    <property type="match status" value="1"/>
</dbReference>
<feature type="domain" description="PAS" evidence="8">
    <location>
        <begin position="4"/>
        <end position="57"/>
    </location>
</feature>
<dbReference type="EMBL" id="VTWT01000007">
    <property type="protein sequence ID" value="KAA9331712.1"/>
    <property type="molecule type" value="Genomic_DNA"/>
</dbReference>
<dbReference type="InterPro" id="IPR036097">
    <property type="entry name" value="HisK_dim/P_sf"/>
</dbReference>
<accession>A0A5N1INS3</accession>
<keyword evidence="4" id="KW-0808">Transferase</keyword>
<dbReference type="SMART" id="SM00387">
    <property type="entry name" value="HATPase_c"/>
    <property type="match status" value="1"/>
</dbReference>